<evidence type="ECO:0000256" key="1">
    <source>
        <dbReference type="SAM" id="Phobius"/>
    </source>
</evidence>
<comment type="caution">
    <text evidence="2">The sequence shown here is derived from an EMBL/GenBank/DDBJ whole genome shotgun (WGS) entry which is preliminary data.</text>
</comment>
<dbReference type="OrthoDB" id="118042at2157"/>
<dbReference type="AlphaFoldDB" id="A0A3R7FXS9"/>
<evidence type="ECO:0000313" key="3">
    <source>
        <dbReference type="Proteomes" id="UP000283805"/>
    </source>
</evidence>
<keyword evidence="1" id="KW-1133">Transmembrane helix</keyword>
<dbReference type="Proteomes" id="UP000283805">
    <property type="component" value="Unassembled WGS sequence"/>
</dbReference>
<keyword evidence="3" id="KW-1185">Reference proteome</keyword>
<feature type="transmembrane region" description="Helical" evidence="1">
    <location>
        <begin position="96"/>
        <end position="116"/>
    </location>
</feature>
<name>A0A3R7FXS9_9EURY</name>
<protein>
    <submittedName>
        <fullName evidence="2">Inner membrane protein</fullName>
    </submittedName>
</protein>
<accession>A0A3R7FXS9</accession>
<dbReference type="Pfam" id="PF04307">
    <property type="entry name" value="YdjM"/>
    <property type="match status" value="1"/>
</dbReference>
<dbReference type="EMBL" id="RAPO01000001">
    <property type="protein sequence ID" value="RKD97663.1"/>
    <property type="molecule type" value="Genomic_DNA"/>
</dbReference>
<keyword evidence="1" id="KW-0812">Transmembrane</keyword>
<keyword evidence="1" id="KW-0472">Membrane</keyword>
<sequence>MYQVGHYGAALLLYAPLGAAVSLAGYEPAALLGGLVCVGLSTLPDCDHRLPLIDHRGPTHTLLFAGLVGGALAGTVAVLGDASASLPAPVGRVDDALLVGFAFVVGALSIVSHLLADALTPMGIRPFWPVSSRHYTLRVTRAANTIANYVLFAIGVGAVFAAVAVTTVVG</sequence>
<proteinExistence type="predicted"/>
<reference evidence="2 3" key="1">
    <citation type="submission" date="2018-09" db="EMBL/GenBank/DDBJ databases">
        <title>Genomic Encyclopedia of Archaeal and Bacterial Type Strains, Phase II (KMG-II): from individual species to whole genera.</title>
        <authorList>
            <person name="Goeker M."/>
        </authorList>
    </citation>
    <scope>NUCLEOTIDE SEQUENCE [LARGE SCALE GENOMIC DNA]</scope>
    <source>
        <strain evidence="2 3">DSM 13151</strain>
    </source>
</reference>
<evidence type="ECO:0000313" key="2">
    <source>
        <dbReference type="EMBL" id="RKD97663.1"/>
    </source>
</evidence>
<feature type="transmembrane region" description="Helical" evidence="1">
    <location>
        <begin position="146"/>
        <end position="169"/>
    </location>
</feature>
<dbReference type="RefSeq" id="WP_120243175.1">
    <property type="nucleotide sequence ID" value="NZ_RAPO01000001.1"/>
</dbReference>
<feature type="transmembrane region" description="Helical" evidence="1">
    <location>
        <begin position="62"/>
        <end position="84"/>
    </location>
</feature>
<organism evidence="2 3">
    <name type="scientific">Halopiger aswanensis</name>
    <dbReference type="NCBI Taxonomy" id="148449"/>
    <lineage>
        <taxon>Archaea</taxon>
        <taxon>Methanobacteriati</taxon>
        <taxon>Methanobacteriota</taxon>
        <taxon>Stenosarchaea group</taxon>
        <taxon>Halobacteria</taxon>
        <taxon>Halobacteriales</taxon>
        <taxon>Natrialbaceae</taxon>
        <taxon>Halopiger</taxon>
    </lineage>
</organism>
<gene>
    <name evidence="2" type="ORF">ATJ93_0653</name>
</gene>
<dbReference type="InterPro" id="IPR007404">
    <property type="entry name" value="YdjM-like"/>
</dbReference>